<keyword evidence="2" id="KW-0201">Cytochrome c-type biogenesis</keyword>
<dbReference type="InterPro" id="IPR036249">
    <property type="entry name" value="Thioredoxin-like_sf"/>
</dbReference>
<evidence type="ECO:0000313" key="7">
    <source>
        <dbReference type="Proteomes" id="UP001597525"/>
    </source>
</evidence>
<dbReference type="PROSITE" id="PS51352">
    <property type="entry name" value="THIOREDOXIN_2"/>
    <property type="match status" value="1"/>
</dbReference>
<evidence type="ECO:0000256" key="3">
    <source>
        <dbReference type="ARBA" id="ARBA00023157"/>
    </source>
</evidence>
<sequence length="375" mass="42288">MNRKYLIVHIMLLLLLSYAESFAQKIKTGEYSLSGNFKALDGYTGKVYMYGRTLDQEIFRDSVQVQGGKFHFSGKLDEPMRVSIYSEKTERFPNQIAFNVYLENSRIVVSDEKGVKIVGARLQTESDSINRYLKAKSGLDTISAAYQHALSAKDSVTMANMVTMHARALTTYKKLLVDVIQDNKSNYLTLDMLADLISSREEEDVKTAKALFITLSPSVRETKRGQLLSETIAFHEKGYIIGKPAGEFLMTDKDGKDVKLSDYHGKYVLLEFWASWCKPCRAENPNLIKAYHAFKAKGFDILAVSIDTDRTRWIKAIQEDDLPWTHVSDLAKKNAAATQFGVDAIPSNFLIAPNGTVIARNLRGEKLQEKLLELL</sequence>
<evidence type="ECO:0000256" key="1">
    <source>
        <dbReference type="ARBA" id="ARBA00004196"/>
    </source>
</evidence>
<evidence type="ECO:0000256" key="2">
    <source>
        <dbReference type="ARBA" id="ARBA00022748"/>
    </source>
</evidence>
<accession>A0ABW6BJI9</accession>
<keyword evidence="3" id="KW-1015">Disulfide bond</keyword>
<comment type="caution">
    <text evidence="6">The sequence shown here is derived from an EMBL/GenBank/DDBJ whole genome shotgun (WGS) entry which is preliminary data.</text>
</comment>
<protein>
    <submittedName>
        <fullName evidence="6">Redoxin domain-containing protein</fullName>
    </submittedName>
</protein>
<feature type="domain" description="Thioredoxin" evidence="5">
    <location>
        <begin position="239"/>
        <end position="375"/>
    </location>
</feature>
<organism evidence="6 7">
    <name type="scientific">Sphingobacterium bambusae</name>
    <dbReference type="NCBI Taxonomy" id="662858"/>
    <lineage>
        <taxon>Bacteria</taxon>
        <taxon>Pseudomonadati</taxon>
        <taxon>Bacteroidota</taxon>
        <taxon>Sphingobacteriia</taxon>
        <taxon>Sphingobacteriales</taxon>
        <taxon>Sphingobacteriaceae</taxon>
        <taxon>Sphingobacterium</taxon>
    </lineage>
</organism>
<keyword evidence="4" id="KW-0676">Redox-active center</keyword>
<dbReference type="CDD" id="cd02966">
    <property type="entry name" value="TlpA_like_family"/>
    <property type="match status" value="1"/>
</dbReference>
<dbReference type="RefSeq" id="WP_320184992.1">
    <property type="nucleotide sequence ID" value="NZ_CP138332.1"/>
</dbReference>
<dbReference type="SUPFAM" id="SSF52833">
    <property type="entry name" value="Thioredoxin-like"/>
    <property type="match status" value="1"/>
</dbReference>
<dbReference type="InterPro" id="IPR013766">
    <property type="entry name" value="Thioredoxin_domain"/>
</dbReference>
<comment type="subcellular location">
    <subcellularLocation>
        <location evidence="1">Cell envelope</location>
    </subcellularLocation>
</comment>
<dbReference type="PANTHER" id="PTHR42852:SF6">
    <property type="entry name" value="THIOL:DISULFIDE INTERCHANGE PROTEIN DSBE"/>
    <property type="match status" value="1"/>
</dbReference>
<dbReference type="PANTHER" id="PTHR42852">
    <property type="entry name" value="THIOL:DISULFIDE INTERCHANGE PROTEIN DSBE"/>
    <property type="match status" value="1"/>
</dbReference>
<keyword evidence="7" id="KW-1185">Reference proteome</keyword>
<name>A0ABW6BJI9_9SPHI</name>
<gene>
    <name evidence="6" type="ORF">ACFS7Y_15165</name>
</gene>
<dbReference type="InterPro" id="IPR025380">
    <property type="entry name" value="DUF4369"/>
</dbReference>
<dbReference type="Proteomes" id="UP001597525">
    <property type="component" value="Unassembled WGS sequence"/>
</dbReference>
<dbReference type="InterPro" id="IPR000866">
    <property type="entry name" value="AhpC/TSA"/>
</dbReference>
<evidence type="ECO:0000259" key="5">
    <source>
        <dbReference type="PROSITE" id="PS51352"/>
    </source>
</evidence>
<dbReference type="Gene3D" id="3.40.30.10">
    <property type="entry name" value="Glutaredoxin"/>
    <property type="match status" value="1"/>
</dbReference>
<dbReference type="Pfam" id="PF00578">
    <property type="entry name" value="AhpC-TSA"/>
    <property type="match status" value="1"/>
</dbReference>
<evidence type="ECO:0000313" key="6">
    <source>
        <dbReference type="EMBL" id="MFD2968739.1"/>
    </source>
</evidence>
<dbReference type="EMBL" id="JBHUPB010000010">
    <property type="protein sequence ID" value="MFD2968739.1"/>
    <property type="molecule type" value="Genomic_DNA"/>
</dbReference>
<evidence type="ECO:0000256" key="4">
    <source>
        <dbReference type="ARBA" id="ARBA00023284"/>
    </source>
</evidence>
<dbReference type="InterPro" id="IPR050553">
    <property type="entry name" value="Thioredoxin_ResA/DsbE_sf"/>
</dbReference>
<dbReference type="Pfam" id="PF14289">
    <property type="entry name" value="DUF4369"/>
    <property type="match status" value="1"/>
</dbReference>
<proteinExistence type="predicted"/>
<reference evidence="7" key="1">
    <citation type="journal article" date="2019" name="Int. J. Syst. Evol. Microbiol.">
        <title>The Global Catalogue of Microorganisms (GCM) 10K type strain sequencing project: providing services to taxonomists for standard genome sequencing and annotation.</title>
        <authorList>
            <consortium name="The Broad Institute Genomics Platform"/>
            <consortium name="The Broad Institute Genome Sequencing Center for Infectious Disease"/>
            <person name="Wu L."/>
            <person name="Ma J."/>
        </authorList>
    </citation>
    <scope>NUCLEOTIDE SEQUENCE [LARGE SCALE GENOMIC DNA]</scope>
    <source>
        <strain evidence="7">KCTC 22814</strain>
    </source>
</reference>